<dbReference type="Proteomes" id="UP001195196">
    <property type="component" value="Unassembled WGS sequence"/>
</dbReference>
<feature type="transmembrane region" description="Helical" evidence="1">
    <location>
        <begin position="131"/>
        <end position="153"/>
    </location>
</feature>
<keyword evidence="1" id="KW-0472">Membrane</keyword>
<reference evidence="2" key="1">
    <citation type="submission" date="2021-02" db="EMBL/GenBank/DDBJ databases">
        <title>Taxonomy, biology and ecology of Rhodococcus bacteria occurring in California pistachio and other woody hosts as revealed by genome sequence analyses.</title>
        <authorList>
            <person name="Riely B."/>
            <person name="Gai Y."/>
        </authorList>
    </citation>
    <scope>NUCLEOTIDE SEQUENCE</scope>
    <source>
        <strain evidence="2">BP-295</strain>
    </source>
</reference>
<proteinExistence type="predicted"/>
<gene>
    <name evidence="2" type="ORF">JTZ10_10930</name>
</gene>
<evidence type="ECO:0000313" key="2">
    <source>
        <dbReference type="EMBL" id="MBM7278276.1"/>
    </source>
</evidence>
<organism evidence="2 3">
    <name type="scientific">Gordonia rubripertincta</name>
    <name type="common">Rhodococcus corallinus</name>
    <dbReference type="NCBI Taxonomy" id="36822"/>
    <lineage>
        <taxon>Bacteria</taxon>
        <taxon>Bacillati</taxon>
        <taxon>Actinomycetota</taxon>
        <taxon>Actinomycetes</taxon>
        <taxon>Mycobacteriales</taxon>
        <taxon>Gordoniaceae</taxon>
        <taxon>Gordonia</taxon>
    </lineage>
</organism>
<dbReference type="EMBL" id="JAFFGU010000004">
    <property type="protein sequence ID" value="MBM7278276.1"/>
    <property type="molecule type" value="Genomic_DNA"/>
</dbReference>
<accession>A0AAW4G561</accession>
<dbReference type="RefSeq" id="WP_143931820.1">
    <property type="nucleotide sequence ID" value="NZ_JAFFGU010000004.1"/>
</dbReference>
<comment type="caution">
    <text evidence="2">The sequence shown here is derived from an EMBL/GenBank/DDBJ whole genome shotgun (WGS) entry which is preliminary data.</text>
</comment>
<keyword evidence="1" id="KW-1133">Transmembrane helix</keyword>
<evidence type="ECO:0008006" key="4">
    <source>
        <dbReference type="Google" id="ProtNLM"/>
    </source>
</evidence>
<name>A0AAW4G561_GORRU</name>
<evidence type="ECO:0000256" key="1">
    <source>
        <dbReference type="SAM" id="Phobius"/>
    </source>
</evidence>
<evidence type="ECO:0000313" key="3">
    <source>
        <dbReference type="Proteomes" id="UP001195196"/>
    </source>
</evidence>
<protein>
    <recommendedName>
        <fullName evidence="4">DUF4129 domain-containing protein</fullName>
    </recommendedName>
</protein>
<feature type="transmembrane region" description="Helical" evidence="1">
    <location>
        <begin position="96"/>
        <end position="125"/>
    </location>
</feature>
<keyword evidence="1" id="KW-0812">Transmembrane</keyword>
<sequence length="245" mass="27787">MQWFVPYFRQEFDFLPSLVSLAILALIVVAMDLLRRAWLARGTSTSKAEESLQRLVDITPADGAPSNSAGIKQRVDWDSARFLVRDATAPQAANPFLFFAVLVYVVALWLLVLGAFCVGIAGWVVGATEQGTQALILGVATWAGIYIPLRPLVREFTDVRYRFGNRRLQHSDEFRTVVRDLRIELQIRGLADETADRHYERAENSMGINPYRLASREWRSKYRTVAPHAREQIQRLLARLSLAGR</sequence>
<feature type="transmembrane region" description="Helical" evidence="1">
    <location>
        <begin position="14"/>
        <end position="34"/>
    </location>
</feature>
<dbReference type="AlphaFoldDB" id="A0AAW4G561"/>